<name>A0ABR1YKE9_9PEZI</name>
<proteinExistence type="predicted"/>
<comment type="caution">
    <text evidence="1">The sequence shown here is derived from an EMBL/GenBank/DDBJ whole genome shotgun (WGS) entry which is preliminary data.</text>
</comment>
<reference evidence="1 2" key="1">
    <citation type="submission" date="2024-04" db="EMBL/GenBank/DDBJ databases">
        <title>Phyllosticta paracitricarpa is synonymous to the EU quarantine fungus P. citricarpa based on phylogenomic analyses.</title>
        <authorList>
            <consortium name="Lawrence Berkeley National Laboratory"/>
            <person name="Van Ingen-Buijs V.A."/>
            <person name="Van Westerhoven A.C."/>
            <person name="Haridas S."/>
            <person name="Skiadas P."/>
            <person name="Martin F."/>
            <person name="Groenewald J.Z."/>
            <person name="Crous P.W."/>
            <person name="Seidl M.F."/>
        </authorList>
    </citation>
    <scope>NUCLEOTIDE SEQUENCE [LARGE SCALE GENOMIC DNA]</scope>
    <source>
        <strain evidence="1 2">CBS 123374</strain>
    </source>
</reference>
<evidence type="ECO:0000313" key="1">
    <source>
        <dbReference type="EMBL" id="KAK8232271.1"/>
    </source>
</evidence>
<gene>
    <name evidence="1" type="ORF">HDK90DRAFT_467452</name>
</gene>
<protein>
    <submittedName>
        <fullName evidence="1">Uncharacterized protein</fullName>
    </submittedName>
</protein>
<dbReference type="Proteomes" id="UP001492380">
    <property type="component" value="Unassembled WGS sequence"/>
</dbReference>
<organism evidence="1 2">
    <name type="scientific">Phyllosticta capitalensis</name>
    <dbReference type="NCBI Taxonomy" id="121624"/>
    <lineage>
        <taxon>Eukaryota</taxon>
        <taxon>Fungi</taxon>
        <taxon>Dikarya</taxon>
        <taxon>Ascomycota</taxon>
        <taxon>Pezizomycotina</taxon>
        <taxon>Dothideomycetes</taxon>
        <taxon>Dothideomycetes incertae sedis</taxon>
        <taxon>Botryosphaeriales</taxon>
        <taxon>Phyllostictaceae</taxon>
        <taxon>Phyllosticta</taxon>
    </lineage>
</organism>
<sequence>MAGPLPDELIVKIAEHLVEQVEPQQDVHIGVYLLRGVGGRVRHADFKRLPMETLCGRHAGISPLTLALFSPVLLDEYIKILLDTKVFHFHSSASLYAFINTHDISEAALQRRRSIRFLRLSRWGDCDCGCRPWRPTAPALSIHGYDRSTHLYDRSLGPAIRLMPRVATVHVDKYEVSWTSYEAAFRLLTALQPVLMRSDDLSTVFSRGHGKQSLQDRAFEREYMSSMLRLFDWAKNRGLLDMMDMDEFWTYTCHEPNPWVVLRQVWRENDCGRRTEPPEALLRRWNEIIAEDASKAR</sequence>
<dbReference type="EMBL" id="JBBWRZ010000007">
    <property type="protein sequence ID" value="KAK8232271.1"/>
    <property type="molecule type" value="Genomic_DNA"/>
</dbReference>
<accession>A0ABR1YKE9</accession>
<keyword evidence="2" id="KW-1185">Reference proteome</keyword>
<evidence type="ECO:0000313" key="2">
    <source>
        <dbReference type="Proteomes" id="UP001492380"/>
    </source>
</evidence>